<dbReference type="RefSeq" id="WP_142661976.1">
    <property type="nucleotide sequence ID" value="NZ_FXTK01000003.1"/>
</dbReference>
<evidence type="ECO:0000313" key="4">
    <source>
        <dbReference type="Proteomes" id="UP000319014"/>
    </source>
</evidence>
<evidence type="ECO:0000313" key="3">
    <source>
        <dbReference type="EMBL" id="SMO50305.1"/>
    </source>
</evidence>
<dbReference type="OrthoDB" id="7831317at2"/>
<feature type="domain" description="SseB protein N-terminal" evidence="2">
    <location>
        <begin position="15"/>
        <end position="115"/>
    </location>
</feature>
<dbReference type="AlphaFoldDB" id="A0A521BTB6"/>
<name>A0A521BTB6_9RHOB</name>
<sequence>MTQLDDLCRRPFHEAQPAQRARILSRLADTELFVALTAEPVGDQAELQIYDLPDGAVALACDAEDRLAGFLGGPVSYVALPGRVLAATLTPEGRGLLLNPGHPSEMLLEAETLDWLARALEAEPSMAGEDAPEKIGAPRPQALLHLAEPLAQRLGDMRGLIESAALVACDWADGRTNHMLILRGVDEDRRAPIAKAFAELLAFLPEVAGGTDIAFSDSALPRLALVLEPPPATADEPVPQRDPNAPPRLR</sequence>
<dbReference type="EMBL" id="FXTK01000003">
    <property type="protein sequence ID" value="SMO50305.1"/>
    <property type="molecule type" value="Genomic_DNA"/>
</dbReference>
<evidence type="ECO:0000256" key="1">
    <source>
        <dbReference type="SAM" id="MobiDB-lite"/>
    </source>
</evidence>
<dbReference type="Pfam" id="PF07179">
    <property type="entry name" value="SseB"/>
    <property type="match status" value="1"/>
</dbReference>
<protein>
    <submittedName>
        <fullName evidence="3">SseB protein N-terminal domain-containing protein</fullName>
    </submittedName>
</protein>
<dbReference type="Proteomes" id="UP000319014">
    <property type="component" value="Unassembled WGS sequence"/>
</dbReference>
<organism evidence="3 4">
    <name type="scientific">Paracoccus laeviglucosivorans</name>
    <dbReference type="NCBI Taxonomy" id="1197861"/>
    <lineage>
        <taxon>Bacteria</taxon>
        <taxon>Pseudomonadati</taxon>
        <taxon>Pseudomonadota</taxon>
        <taxon>Alphaproteobacteria</taxon>
        <taxon>Rhodobacterales</taxon>
        <taxon>Paracoccaceae</taxon>
        <taxon>Paracoccus</taxon>
    </lineage>
</organism>
<evidence type="ECO:0000259" key="2">
    <source>
        <dbReference type="Pfam" id="PF07179"/>
    </source>
</evidence>
<feature type="region of interest" description="Disordered" evidence="1">
    <location>
        <begin position="228"/>
        <end position="250"/>
    </location>
</feature>
<dbReference type="InterPro" id="IPR009839">
    <property type="entry name" value="SseB_N"/>
</dbReference>
<keyword evidence="4" id="KW-1185">Reference proteome</keyword>
<gene>
    <name evidence="3" type="ORF">SAMN06265221_10396</name>
</gene>
<reference evidence="3 4" key="1">
    <citation type="submission" date="2017-05" db="EMBL/GenBank/DDBJ databases">
        <authorList>
            <person name="Varghese N."/>
            <person name="Submissions S."/>
        </authorList>
    </citation>
    <scope>NUCLEOTIDE SEQUENCE [LARGE SCALE GENOMIC DNA]</scope>
    <source>
        <strain evidence="3 4">DSM 100094</strain>
    </source>
</reference>
<accession>A0A521BTB6</accession>
<proteinExistence type="predicted"/>